<accession>A0A0L0DFX2</accession>
<dbReference type="EC" id="5.2.1.8" evidence="2"/>
<dbReference type="SMART" id="SM00028">
    <property type="entry name" value="TPR"/>
    <property type="match status" value="2"/>
</dbReference>
<dbReference type="PANTHER" id="PTHR46512:SF9">
    <property type="entry name" value="PEPTIDYLPROLYL ISOMERASE"/>
    <property type="match status" value="1"/>
</dbReference>
<comment type="catalytic activity">
    <reaction evidence="1">
        <text>[protein]-peptidylproline (omega=180) = [protein]-peptidylproline (omega=0)</text>
        <dbReference type="Rhea" id="RHEA:16237"/>
        <dbReference type="Rhea" id="RHEA-COMP:10747"/>
        <dbReference type="Rhea" id="RHEA-COMP:10748"/>
        <dbReference type="ChEBI" id="CHEBI:83833"/>
        <dbReference type="ChEBI" id="CHEBI:83834"/>
        <dbReference type="EC" id="5.2.1.8"/>
    </reaction>
</comment>
<dbReference type="Gene3D" id="1.25.40.10">
    <property type="entry name" value="Tetratricopeptide repeat domain"/>
    <property type="match status" value="1"/>
</dbReference>
<evidence type="ECO:0000313" key="6">
    <source>
        <dbReference type="Proteomes" id="UP000054408"/>
    </source>
</evidence>
<dbReference type="STRING" id="461836.A0A0L0DFX2"/>
<keyword evidence="3" id="KW-0697">Rotamase</keyword>
<dbReference type="GeneID" id="25566079"/>
<dbReference type="Pfam" id="PF14559">
    <property type="entry name" value="TPR_19"/>
    <property type="match status" value="1"/>
</dbReference>
<dbReference type="RefSeq" id="XP_013756529.1">
    <property type="nucleotide sequence ID" value="XM_013901075.1"/>
</dbReference>
<gene>
    <name evidence="5" type="ORF">AMSG_07059</name>
</gene>
<dbReference type="Proteomes" id="UP000054408">
    <property type="component" value="Unassembled WGS sequence"/>
</dbReference>
<dbReference type="InterPro" id="IPR011990">
    <property type="entry name" value="TPR-like_helical_dom_sf"/>
</dbReference>
<evidence type="ECO:0000256" key="4">
    <source>
        <dbReference type="ARBA" id="ARBA00023235"/>
    </source>
</evidence>
<dbReference type="SUPFAM" id="SSF48452">
    <property type="entry name" value="TPR-like"/>
    <property type="match status" value="1"/>
</dbReference>
<dbReference type="PANTHER" id="PTHR46512">
    <property type="entry name" value="PEPTIDYLPROLYL ISOMERASE"/>
    <property type="match status" value="1"/>
</dbReference>
<keyword evidence="4" id="KW-0413">Isomerase</keyword>
<dbReference type="InterPro" id="IPR050754">
    <property type="entry name" value="FKBP4/5/8-like"/>
</dbReference>
<evidence type="ECO:0000313" key="5">
    <source>
        <dbReference type="EMBL" id="KNC51070.1"/>
    </source>
</evidence>
<dbReference type="InterPro" id="IPR019734">
    <property type="entry name" value="TPR_rpt"/>
</dbReference>
<reference evidence="5 6" key="1">
    <citation type="submission" date="2010-05" db="EMBL/GenBank/DDBJ databases">
        <title>The Genome Sequence of Thecamonas trahens ATCC 50062.</title>
        <authorList>
            <consortium name="The Broad Institute Genome Sequencing Platform"/>
            <person name="Russ C."/>
            <person name="Cuomo C."/>
            <person name="Shea T."/>
            <person name="Young S.K."/>
            <person name="Zeng Q."/>
            <person name="Koehrsen M."/>
            <person name="Haas B."/>
            <person name="Borodovsky M."/>
            <person name="Guigo R."/>
            <person name="Alvarado L."/>
            <person name="Berlin A."/>
            <person name="Bochicchio J."/>
            <person name="Borenstein D."/>
            <person name="Chapman S."/>
            <person name="Chen Z."/>
            <person name="Freedman E."/>
            <person name="Gellesch M."/>
            <person name="Goldberg J."/>
            <person name="Griggs A."/>
            <person name="Gujja S."/>
            <person name="Heilman E."/>
            <person name="Heiman D."/>
            <person name="Hepburn T."/>
            <person name="Howarth C."/>
            <person name="Jen D."/>
            <person name="Larson L."/>
            <person name="Mehta T."/>
            <person name="Park D."/>
            <person name="Pearson M."/>
            <person name="Roberts A."/>
            <person name="Saif S."/>
            <person name="Shenoy N."/>
            <person name="Sisk P."/>
            <person name="Stolte C."/>
            <person name="Sykes S."/>
            <person name="Thomson T."/>
            <person name="Walk T."/>
            <person name="White J."/>
            <person name="Yandava C."/>
            <person name="Burger G."/>
            <person name="Gray M.W."/>
            <person name="Holland P.W.H."/>
            <person name="King N."/>
            <person name="Lang F.B.F."/>
            <person name="Roger A.J."/>
            <person name="Ruiz-Trillo I."/>
            <person name="Lander E."/>
            <person name="Nusbaum C."/>
        </authorList>
    </citation>
    <scope>NUCLEOTIDE SEQUENCE [LARGE SCALE GENOMIC DNA]</scope>
    <source>
        <strain evidence="5 6">ATCC 50062</strain>
    </source>
</reference>
<sequence>MAAVGGSGSVSEKIATAEAAKAAGNELFQAGDAQGALQQYYTGMFAVKGLEGSSMLAALGGTAAEPGSAGEQATAKALLISIYCNMSACMTKLGKAKRAIAFARDALKLDEGHGKAHLRLGMAYEENGNYDGAYAAYTTGAAAADAVGDAAGKASLDKRAARAAKIIEKEKKKANNRLRGFLTNS</sequence>
<protein>
    <recommendedName>
        <fullName evidence="2">peptidylprolyl isomerase</fullName>
        <ecNumber evidence="2">5.2.1.8</ecNumber>
    </recommendedName>
</protein>
<dbReference type="GO" id="GO:0003755">
    <property type="term" value="F:peptidyl-prolyl cis-trans isomerase activity"/>
    <property type="evidence" value="ECO:0007669"/>
    <property type="project" value="UniProtKB-EC"/>
</dbReference>
<evidence type="ECO:0000256" key="3">
    <source>
        <dbReference type="ARBA" id="ARBA00023110"/>
    </source>
</evidence>
<name>A0A0L0DFX2_THETB</name>
<evidence type="ECO:0000256" key="2">
    <source>
        <dbReference type="ARBA" id="ARBA00013194"/>
    </source>
</evidence>
<organism evidence="5 6">
    <name type="scientific">Thecamonas trahens ATCC 50062</name>
    <dbReference type="NCBI Taxonomy" id="461836"/>
    <lineage>
        <taxon>Eukaryota</taxon>
        <taxon>Apusozoa</taxon>
        <taxon>Apusomonadida</taxon>
        <taxon>Apusomonadidae</taxon>
        <taxon>Thecamonas</taxon>
    </lineage>
</organism>
<dbReference type="EMBL" id="GL349464">
    <property type="protein sequence ID" value="KNC51070.1"/>
    <property type="molecule type" value="Genomic_DNA"/>
</dbReference>
<dbReference type="OrthoDB" id="433738at2759"/>
<keyword evidence="6" id="KW-1185">Reference proteome</keyword>
<dbReference type="AlphaFoldDB" id="A0A0L0DFX2"/>
<evidence type="ECO:0000256" key="1">
    <source>
        <dbReference type="ARBA" id="ARBA00000971"/>
    </source>
</evidence>
<proteinExistence type="predicted"/>